<accession>A0AA38LEB8</accession>
<dbReference type="OMA" id="DSFMMNH"/>
<feature type="non-terminal residue" evidence="2">
    <location>
        <position position="83"/>
    </location>
</feature>
<reference evidence="2 3" key="1">
    <citation type="journal article" date="2021" name="Nat. Plants">
        <title>The Taxus genome provides insights into paclitaxel biosynthesis.</title>
        <authorList>
            <person name="Xiong X."/>
            <person name="Gou J."/>
            <person name="Liao Q."/>
            <person name="Li Y."/>
            <person name="Zhou Q."/>
            <person name="Bi G."/>
            <person name="Li C."/>
            <person name="Du R."/>
            <person name="Wang X."/>
            <person name="Sun T."/>
            <person name="Guo L."/>
            <person name="Liang H."/>
            <person name="Lu P."/>
            <person name="Wu Y."/>
            <person name="Zhang Z."/>
            <person name="Ro D.K."/>
            <person name="Shang Y."/>
            <person name="Huang S."/>
            <person name="Yan J."/>
        </authorList>
    </citation>
    <scope>NUCLEOTIDE SEQUENCE [LARGE SCALE GENOMIC DNA]</scope>
    <source>
        <strain evidence="2">Ta-2019</strain>
    </source>
</reference>
<gene>
    <name evidence="2" type="ORF">KI387_015360</name>
</gene>
<name>A0AA38LEB8_TAXCH</name>
<dbReference type="InterPro" id="IPR013103">
    <property type="entry name" value="RVT_2"/>
</dbReference>
<evidence type="ECO:0000259" key="1">
    <source>
        <dbReference type="Pfam" id="PF07727"/>
    </source>
</evidence>
<comment type="caution">
    <text evidence="2">The sequence shown here is derived from an EMBL/GenBank/DDBJ whole genome shotgun (WGS) entry which is preliminary data.</text>
</comment>
<keyword evidence="3" id="KW-1185">Reference proteome</keyword>
<evidence type="ECO:0000313" key="3">
    <source>
        <dbReference type="Proteomes" id="UP000824469"/>
    </source>
</evidence>
<feature type="domain" description="Reverse transcriptase Ty1/copia-type" evidence="1">
    <location>
        <begin position="2"/>
        <end position="82"/>
    </location>
</feature>
<dbReference type="EMBL" id="JAHRHJ020000003">
    <property type="protein sequence ID" value="KAH9320721.1"/>
    <property type="molecule type" value="Genomic_DNA"/>
</dbReference>
<proteinExistence type="predicted"/>
<dbReference type="AlphaFoldDB" id="A0AA38LEB8"/>
<evidence type="ECO:0000313" key="2">
    <source>
        <dbReference type="EMBL" id="KAH9320721.1"/>
    </source>
</evidence>
<dbReference type="Proteomes" id="UP000824469">
    <property type="component" value="Unassembled WGS sequence"/>
</dbReference>
<sequence>VKITSIRTILGIVAAEDFHLEQLDVKTAFLHGDLEEELYMQQPEGYEVKGKEEMVCKLKKRLYGLKQAPCQWYKKFDSFMMEQ</sequence>
<feature type="non-terminal residue" evidence="2">
    <location>
        <position position="1"/>
    </location>
</feature>
<dbReference type="Pfam" id="PF07727">
    <property type="entry name" value="RVT_2"/>
    <property type="match status" value="1"/>
</dbReference>
<organism evidence="2 3">
    <name type="scientific">Taxus chinensis</name>
    <name type="common">Chinese yew</name>
    <name type="synonym">Taxus wallichiana var. chinensis</name>
    <dbReference type="NCBI Taxonomy" id="29808"/>
    <lineage>
        <taxon>Eukaryota</taxon>
        <taxon>Viridiplantae</taxon>
        <taxon>Streptophyta</taxon>
        <taxon>Embryophyta</taxon>
        <taxon>Tracheophyta</taxon>
        <taxon>Spermatophyta</taxon>
        <taxon>Pinopsida</taxon>
        <taxon>Pinidae</taxon>
        <taxon>Conifers II</taxon>
        <taxon>Cupressales</taxon>
        <taxon>Taxaceae</taxon>
        <taxon>Taxus</taxon>
    </lineage>
</organism>
<protein>
    <recommendedName>
        <fullName evidence="1">Reverse transcriptase Ty1/copia-type domain-containing protein</fullName>
    </recommendedName>
</protein>